<dbReference type="OrthoDB" id="5731040at2"/>
<comment type="subcellular location">
    <subcellularLocation>
        <location evidence="1">Cell outer membrane</location>
    </subcellularLocation>
</comment>
<dbReference type="PANTHER" id="PTHR38776">
    <property type="entry name" value="MLTA-INTERACTING PROTEIN-RELATED"/>
    <property type="match status" value="1"/>
</dbReference>
<keyword evidence="4" id="KW-0472">Membrane</keyword>
<dbReference type="GO" id="GO:0009279">
    <property type="term" value="C:cell outer membrane"/>
    <property type="evidence" value="ECO:0007669"/>
    <property type="project" value="UniProtKB-SubCell"/>
</dbReference>
<keyword evidence="7" id="KW-1185">Reference proteome</keyword>
<dbReference type="Pfam" id="PF06629">
    <property type="entry name" value="MipA"/>
    <property type="match status" value="1"/>
</dbReference>
<name>A0A4U1B3S3_9GAMM</name>
<dbReference type="PANTHER" id="PTHR38776:SF1">
    <property type="entry name" value="MLTA-INTERACTING PROTEIN-RELATED"/>
    <property type="match status" value="1"/>
</dbReference>
<keyword evidence="3" id="KW-0732">Signal</keyword>
<evidence type="ECO:0000256" key="1">
    <source>
        <dbReference type="ARBA" id="ARBA00004442"/>
    </source>
</evidence>
<dbReference type="AlphaFoldDB" id="A0A4U1B3S3"/>
<dbReference type="RefSeq" id="WP_136736267.1">
    <property type="nucleotide sequence ID" value="NZ_SWDB01000028.1"/>
</dbReference>
<evidence type="ECO:0000313" key="6">
    <source>
        <dbReference type="EMBL" id="TKB44485.1"/>
    </source>
</evidence>
<gene>
    <name evidence="6" type="ORF">E8M12_11375</name>
</gene>
<keyword evidence="5" id="KW-0998">Cell outer membrane</keyword>
<comment type="caution">
    <text evidence="6">The sequence shown here is derived from an EMBL/GenBank/DDBJ whole genome shotgun (WGS) entry which is preliminary data.</text>
</comment>
<dbReference type="InterPro" id="IPR010583">
    <property type="entry name" value="MipA"/>
</dbReference>
<comment type="similarity">
    <text evidence="2">Belongs to the MipA/OmpV family.</text>
</comment>
<dbReference type="EMBL" id="SWDB01000028">
    <property type="protein sequence ID" value="TKB44485.1"/>
    <property type="molecule type" value="Genomic_DNA"/>
</dbReference>
<accession>A0A4U1B3S3</accession>
<sequence length="301" mass="34730">MWSKSGDRIKTILRNTCVCTLIILSVSKTQAKQSYEDIYQAQSGWHLGMAAGYGKVDNPVYQGRDIPLVLIPKFEFYWGDFAINNSQLIYTPWQNHSTTFSFLTRVNEDGLYFIDDLLAASAGAAFFQRPFMSDGGPSQQKAITELPLMRGNMERIDDRKISVLAGMEVNHDWQDWRLSAAWYQEVSNYHHGNEAFVSIAKAWHGQSHLWLTSLELQYQSEDLLQYYYGTRLADWVAGFGRFQPDSALNTSIKISYRYNINQQWDFIAEARAQRLDSMLNESPLLEQQHLYSFFAGFAWSF</sequence>
<evidence type="ECO:0000256" key="5">
    <source>
        <dbReference type="ARBA" id="ARBA00023237"/>
    </source>
</evidence>
<proteinExistence type="inferred from homology"/>
<reference evidence="6 7" key="1">
    <citation type="submission" date="2019-04" db="EMBL/GenBank/DDBJ databases">
        <title>Thalassotalea guangxiensis sp. nov., isolated from sediment of the coastal wetland.</title>
        <authorList>
            <person name="Zheng S."/>
            <person name="Zhang D."/>
        </authorList>
    </citation>
    <scope>NUCLEOTIDE SEQUENCE [LARGE SCALE GENOMIC DNA]</scope>
    <source>
        <strain evidence="6 7">ZS-4</strain>
    </source>
</reference>
<evidence type="ECO:0000256" key="2">
    <source>
        <dbReference type="ARBA" id="ARBA00005722"/>
    </source>
</evidence>
<evidence type="ECO:0000256" key="4">
    <source>
        <dbReference type="ARBA" id="ARBA00023136"/>
    </source>
</evidence>
<organism evidence="6 7">
    <name type="scientific">Thalassotalea mangrovi</name>
    <dbReference type="NCBI Taxonomy" id="2572245"/>
    <lineage>
        <taxon>Bacteria</taxon>
        <taxon>Pseudomonadati</taxon>
        <taxon>Pseudomonadota</taxon>
        <taxon>Gammaproteobacteria</taxon>
        <taxon>Alteromonadales</taxon>
        <taxon>Colwelliaceae</taxon>
        <taxon>Thalassotalea</taxon>
    </lineage>
</organism>
<protein>
    <submittedName>
        <fullName evidence="6">MipA/OmpV family protein</fullName>
    </submittedName>
</protein>
<evidence type="ECO:0000313" key="7">
    <source>
        <dbReference type="Proteomes" id="UP000307999"/>
    </source>
</evidence>
<dbReference type="Proteomes" id="UP000307999">
    <property type="component" value="Unassembled WGS sequence"/>
</dbReference>
<evidence type="ECO:0000256" key="3">
    <source>
        <dbReference type="ARBA" id="ARBA00022729"/>
    </source>
</evidence>